<gene>
    <name evidence="4" type="ORF">507</name>
</gene>
<feature type="domain" description="Cell envelope-related transcriptional attenuator" evidence="3">
    <location>
        <begin position="71"/>
        <end position="213"/>
    </location>
</feature>
<keyword evidence="5" id="KW-1185">Reference proteome</keyword>
<evidence type="ECO:0000256" key="1">
    <source>
        <dbReference type="ARBA" id="ARBA00006068"/>
    </source>
</evidence>
<organism evidence="4 5">
    <name type="scientific">Syntrophomonas zehnderi OL-4</name>
    <dbReference type="NCBI Taxonomy" id="690567"/>
    <lineage>
        <taxon>Bacteria</taxon>
        <taxon>Bacillati</taxon>
        <taxon>Bacillota</taxon>
        <taxon>Clostridia</taxon>
        <taxon>Eubacteriales</taxon>
        <taxon>Syntrophomonadaceae</taxon>
        <taxon>Syntrophomonas</taxon>
    </lineage>
</organism>
<proteinExistence type="inferred from homology"/>
<evidence type="ECO:0000256" key="2">
    <source>
        <dbReference type="SAM" id="MobiDB-lite"/>
    </source>
</evidence>
<comment type="similarity">
    <text evidence="1">Belongs to the LytR/CpsA/Psr (LCP) family.</text>
</comment>
<dbReference type="Proteomes" id="UP000045545">
    <property type="component" value="Unassembled WGS sequence"/>
</dbReference>
<evidence type="ECO:0000313" key="5">
    <source>
        <dbReference type="Proteomes" id="UP000045545"/>
    </source>
</evidence>
<dbReference type="Gene3D" id="3.40.630.190">
    <property type="entry name" value="LCP protein"/>
    <property type="match status" value="1"/>
</dbReference>
<feature type="compositionally biased region" description="Basic and acidic residues" evidence="2">
    <location>
        <begin position="343"/>
        <end position="356"/>
    </location>
</feature>
<dbReference type="OrthoDB" id="9782542at2"/>
<protein>
    <submittedName>
        <fullName evidence="4">Cell envelope-related transcriptional attenuator</fullName>
    </submittedName>
</protein>
<evidence type="ECO:0000313" key="4">
    <source>
        <dbReference type="EMBL" id="CFX11599.1"/>
    </source>
</evidence>
<dbReference type="PANTHER" id="PTHR33392">
    <property type="entry name" value="POLYISOPRENYL-TEICHOIC ACID--PEPTIDOGLYCAN TEICHOIC ACID TRANSFERASE TAGU"/>
    <property type="match status" value="1"/>
</dbReference>
<dbReference type="NCBIfam" id="TIGR00350">
    <property type="entry name" value="lytR_cpsA_psr"/>
    <property type="match status" value="1"/>
</dbReference>
<feature type="compositionally biased region" description="Polar residues" evidence="2">
    <location>
        <begin position="311"/>
        <end position="329"/>
    </location>
</feature>
<dbReference type="EMBL" id="CGIH01000005">
    <property type="protein sequence ID" value="CFX11599.1"/>
    <property type="molecule type" value="Genomic_DNA"/>
</dbReference>
<name>A0A0E4G9B4_9FIRM</name>
<dbReference type="STRING" id="690567.507"/>
<dbReference type="InterPro" id="IPR050922">
    <property type="entry name" value="LytR/CpsA/Psr_CW_biosynth"/>
</dbReference>
<dbReference type="RefSeq" id="WP_052729549.1">
    <property type="nucleotide sequence ID" value="NZ_CGIH01000005.1"/>
</dbReference>
<accession>A0A0E4G9B4</accession>
<dbReference type="AlphaFoldDB" id="A0A0E4G9B4"/>
<dbReference type="PANTHER" id="PTHR33392:SF6">
    <property type="entry name" value="POLYISOPRENYL-TEICHOIC ACID--PEPTIDOGLYCAN TEICHOIC ACID TRANSFERASE TAGU"/>
    <property type="match status" value="1"/>
</dbReference>
<reference evidence="4 5" key="1">
    <citation type="submission" date="2015-03" db="EMBL/GenBank/DDBJ databases">
        <authorList>
            <person name="Murphy D."/>
        </authorList>
    </citation>
    <scope>NUCLEOTIDE SEQUENCE [LARGE SCALE GENOMIC DNA]</scope>
    <source>
        <strain evidence="4 5">OL-4</strain>
    </source>
</reference>
<dbReference type="InterPro" id="IPR004474">
    <property type="entry name" value="LytR_CpsA_psr"/>
</dbReference>
<feature type="region of interest" description="Disordered" evidence="2">
    <location>
        <begin position="306"/>
        <end position="356"/>
    </location>
</feature>
<evidence type="ECO:0000259" key="3">
    <source>
        <dbReference type="Pfam" id="PF03816"/>
    </source>
</evidence>
<sequence>MSKIRTFFRFVIVAGLVFGISFGMGASLQTYLLGRTTDDDPGDKVAQEAEGKRTNILLLGTDARPGETQTRTDTIILASIDPKNDRAAIISIPRDTRIDIKGSPSDKINAANTVGGPKLVGEKVEEILGEKVDYYVEMDFRGFVNIIDALGGVDIEVDQRMYKPSEGIDLKPGQQRLNGKQALAFVRYRDYRLGDIERTAHQQVFIKALSQEILKPKNIAKLPSLVREVNRNVDTNLRLTDMLKMATWVPGFSTDSVVAQTLPGYFMEKRDEWGNLTQSYWVADQEKTSGLLEKMLAGETVAVVSQAPADSRQTSPKTNQNSTSTANSYRDQRDQEEDEEELNWERSHLSDSGHEI</sequence>
<dbReference type="Pfam" id="PF03816">
    <property type="entry name" value="LytR_cpsA_psr"/>
    <property type="match status" value="1"/>
</dbReference>